<gene>
    <name evidence="3" type="ORF">A2209_01030</name>
</gene>
<reference evidence="3 4" key="1">
    <citation type="journal article" date="2016" name="Nat. Commun.">
        <title>Thousands of microbial genomes shed light on interconnected biogeochemical processes in an aquifer system.</title>
        <authorList>
            <person name="Anantharaman K."/>
            <person name="Brown C.T."/>
            <person name="Hug L.A."/>
            <person name="Sharon I."/>
            <person name="Castelle C.J."/>
            <person name="Probst A.J."/>
            <person name="Thomas B.C."/>
            <person name="Singh A."/>
            <person name="Wilkins M.J."/>
            <person name="Karaoz U."/>
            <person name="Brodie E.L."/>
            <person name="Williams K.H."/>
            <person name="Hubbard S.S."/>
            <person name="Banfield J.F."/>
        </authorList>
    </citation>
    <scope>NUCLEOTIDE SEQUENCE [LARGE SCALE GENOMIC DNA]</scope>
</reference>
<dbReference type="Proteomes" id="UP000178450">
    <property type="component" value="Unassembled WGS sequence"/>
</dbReference>
<name>A0A1F7KFC4_9BACT</name>
<comment type="caution">
    <text evidence="3">The sequence shown here is derived from an EMBL/GenBank/DDBJ whole genome shotgun (WGS) entry which is preliminary data.</text>
</comment>
<dbReference type="EMBL" id="MGBG01000006">
    <property type="protein sequence ID" value="OGK66565.1"/>
    <property type="molecule type" value="Genomic_DNA"/>
</dbReference>
<organism evidence="3 4">
    <name type="scientific">Candidatus Roizmanbacteria bacterium RIFOXYA1_FULL_41_12</name>
    <dbReference type="NCBI Taxonomy" id="1802082"/>
    <lineage>
        <taxon>Bacteria</taxon>
        <taxon>Candidatus Roizmaniibacteriota</taxon>
    </lineage>
</organism>
<keyword evidence="2" id="KW-0812">Transmembrane</keyword>
<evidence type="ECO:0000313" key="4">
    <source>
        <dbReference type="Proteomes" id="UP000178450"/>
    </source>
</evidence>
<evidence type="ECO:0000313" key="3">
    <source>
        <dbReference type="EMBL" id="OGK66565.1"/>
    </source>
</evidence>
<keyword evidence="2" id="KW-1133">Transmembrane helix</keyword>
<evidence type="ECO:0000256" key="2">
    <source>
        <dbReference type="SAM" id="Phobius"/>
    </source>
</evidence>
<dbReference type="AlphaFoldDB" id="A0A1F7KFC4"/>
<feature type="transmembrane region" description="Helical" evidence="2">
    <location>
        <begin position="12"/>
        <end position="35"/>
    </location>
</feature>
<feature type="region of interest" description="Disordered" evidence="1">
    <location>
        <begin position="40"/>
        <end position="59"/>
    </location>
</feature>
<keyword evidence="2" id="KW-0472">Membrane</keyword>
<proteinExistence type="predicted"/>
<protein>
    <submittedName>
        <fullName evidence="3">Uncharacterized protein</fullName>
    </submittedName>
</protein>
<accession>A0A1F7KFC4</accession>
<sequence>MKALIKKINQAFVSLVLAIFYLIFFGPAKLLRLVFSRQSNKNNSDWQTTKSNTNLDSAF</sequence>
<evidence type="ECO:0000256" key="1">
    <source>
        <dbReference type="SAM" id="MobiDB-lite"/>
    </source>
</evidence>